<dbReference type="AlphaFoldDB" id="A0A0N5DB43"/>
<dbReference type="GO" id="GO:0005737">
    <property type="term" value="C:cytoplasm"/>
    <property type="evidence" value="ECO:0007669"/>
    <property type="project" value="TreeGrafter"/>
</dbReference>
<gene>
    <name evidence="7" type="ORF">TCLT_LOCUS10394</name>
</gene>
<dbReference type="GO" id="GO:0051301">
    <property type="term" value="P:cell division"/>
    <property type="evidence" value="ECO:0007669"/>
    <property type="project" value="UniProtKB-KW"/>
</dbReference>
<dbReference type="GO" id="GO:0007088">
    <property type="term" value="P:regulation of mitotic nuclear division"/>
    <property type="evidence" value="ECO:0007669"/>
    <property type="project" value="TreeGrafter"/>
</dbReference>
<feature type="compositionally biased region" description="Polar residues" evidence="6">
    <location>
        <begin position="1"/>
        <end position="20"/>
    </location>
</feature>
<keyword evidence="4" id="KW-0498">Mitosis</keyword>
<evidence type="ECO:0000256" key="3">
    <source>
        <dbReference type="ARBA" id="ARBA00022618"/>
    </source>
</evidence>
<evidence type="ECO:0000256" key="2">
    <source>
        <dbReference type="ARBA" id="ARBA00020055"/>
    </source>
</evidence>
<organism evidence="9">
    <name type="scientific">Thelazia callipaeda</name>
    <name type="common">Oriental eyeworm</name>
    <name type="synonym">Parasitic nematode</name>
    <dbReference type="NCBI Taxonomy" id="103827"/>
    <lineage>
        <taxon>Eukaryota</taxon>
        <taxon>Metazoa</taxon>
        <taxon>Ecdysozoa</taxon>
        <taxon>Nematoda</taxon>
        <taxon>Chromadorea</taxon>
        <taxon>Rhabditida</taxon>
        <taxon>Spirurina</taxon>
        <taxon>Spiruromorpha</taxon>
        <taxon>Thelazioidea</taxon>
        <taxon>Thelaziidae</taxon>
        <taxon>Thelazia</taxon>
    </lineage>
</organism>
<dbReference type="PANTHER" id="PTHR14728">
    <property type="entry name" value="PROTEIN AURORA BOREALIS"/>
    <property type="match status" value="1"/>
</dbReference>
<feature type="region of interest" description="Disordered" evidence="6">
    <location>
        <begin position="71"/>
        <end position="91"/>
    </location>
</feature>
<dbReference type="OrthoDB" id="5876409at2759"/>
<accession>A0A0N5DB43</accession>
<comment type="similarity">
    <text evidence="1">Belongs to the BORA family.</text>
</comment>
<evidence type="ECO:0000256" key="1">
    <source>
        <dbReference type="ARBA" id="ARBA00010963"/>
    </source>
</evidence>
<evidence type="ECO:0000313" key="8">
    <source>
        <dbReference type="Proteomes" id="UP000276776"/>
    </source>
</evidence>
<reference evidence="7 8" key="2">
    <citation type="submission" date="2018-11" db="EMBL/GenBank/DDBJ databases">
        <authorList>
            <consortium name="Pathogen Informatics"/>
        </authorList>
    </citation>
    <scope>NUCLEOTIDE SEQUENCE [LARGE SCALE GENOMIC DNA]</scope>
</reference>
<dbReference type="WBParaSite" id="TCLT_0001040501-mRNA-1">
    <property type="protein sequence ID" value="TCLT_0001040501-mRNA-1"/>
    <property type="gene ID" value="TCLT_0001040501"/>
</dbReference>
<keyword evidence="5" id="KW-0131">Cell cycle</keyword>
<dbReference type="GO" id="GO:0005634">
    <property type="term" value="C:nucleus"/>
    <property type="evidence" value="ECO:0007669"/>
    <property type="project" value="TreeGrafter"/>
</dbReference>
<dbReference type="GO" id="GO:0019901">
    <property type="term" value="F:protein kinase binding"/>
    <property type="evidence" value="ECO:0007669"/>
    <property type="project" value="TreeGrafter"/>
</dbReference>
<feature type="region of interest" description="Disordered" evidence="6">
    <location>
        <begin position="1"/>
        <end position="30"/>
    </location>
</feature>
<dbReference type="GO" id="GO:0060236">
    <property type="term" value="P:regulation of mitotic spindle organization"/>
    <property type="evidence" value="ECO:0007669"/>
    <property type="project" value="TreeGrafter"/>
</dbReference>
<evidence type="ECO:0000313" key="9">
    <source>
        <dbReference type="WBParaSite" id="TCLT_0001040501-mRNA-1"/>
    </source>
</evidence>
<dbReference type="PANTHER" id="PTHR14728:SF2">
    <property type="entry name" value="PROTEIN AURORA BOREALIS"/>
    <property type="match status" value="1"/>
</dbReference>
<keyword evidence="3" id="KW-0132">Cell division</keyword>
<dbReference type="InterPro" id="IPR023252">
    <property type="entry name" value="Aurora_borealis_protein"/>
</dbReference>
<evidence type="ECO:0000256" key="5">
    <source>
        <dbReference type="ARBA" id="ARBA00023306"/>
    </source>
</evidence>
<dbReference type="Pfam" id="PF15280">
    <property type="entry name" value="BORA_N"/>
    <property type="match status" value="1"/>
</dbReference>
<name>A0A0N5DB43_THECL</name>
<reference evidence="9" key="1">
    <citation type="submission" date="2017-02" db="UniProtKB">
        <authorList>
            <consortium name="WormBaseParasite"/>
        </authorList>
    </citation>
    <scope>IDENTIFICATION</scope>
</reference>
<dbReference type="EMBL" id="UYYF01005088">
    <property type="protein sequence ID" value="VDN08083.1"/>
    <property type="molecule type" value="Genomic_DNA"/>
</dbReference>
<protein>
    <recommendedName>
        <fullName evidence="2">Protein aurora borealis</fullName>
    </recommendedName>
</protein>
<proteinExistence type="inferred from homology"/>
<evidence type="ECO:0000313" key="7">
    <source>
        <dbReference type="EMBL" id="VDN08083.1"/>
    </source>
</evidence>
<sequence length="317" mass="35529">MTDFQFKNETSPPVRSNARSSRACVREEATASNSRNFFGSSIQVQNSSTMPSRITNPFDSDITRSMQTITLSPSLFDHPKNSDDDDGDNAEASFRWSIGQIAELRPANIDETQLLYQTPDPVQEAQIHSAIDKFWATQKYIVPSPQVLKESGIRKSVASPSSLSSLPRLVHEVIPSFHLDDSPDGRKFYHQRSQSKRSVEIQTMFTFPPNLDLVGLLGNCFQYEEGAVAVFEANLSLNTLRQKLFTDTVSSRTESSSSDKFESHVSSILFEGEPPAWYHSDDEIVPLRKLSIDDATDFDEKEISNRLSSPDLSPIKK</sequence>
<keyword evidence="8" id="KW-1185">Reference proteome</keyword>
<evidence type="ECO:0000256" key="4">
    <source>
        <dbReference type="ARBA" id="ARBA00022776"/>
    </source>
</evidence>
<dbReference type="STRING" id="103827.A0A0N5DB43"/>
<evidence type="ECO:0000256" key="6">
    <source>
        <dbReference type="SAM" id="MobiDB-lite"/>
    </source>
</evidence>
<dbReference type="Proteomes" id="UP000276776">
    <property type="component" value="Unassembled WGS sequence"/>
</dbReference>